<dbReference type="PANTHER" id="PTHR12771">
    <property type="entry name" value="ENGULFMENT AND CELL MOTILITY"/>
    <property type="match status" value="1"/>
</dbReference>
<organism evidence="2 3">
    <name type="scientific">Chara braunii</name>
    <name type="common">Braun's stonewort</name>
    <dbReference type="NCBI Taxonomy" id="69332"/>
    <lineage>
        <taxon>Eukaryota</taxon>
        <taxon>Viridiplantae</taxon>
        <taxon>Streptophyta</taxon>
        <taxon>Charophyceae</taxon>
        <taxon>Charales</taxon>
        <taxon>Characeae</taxon>
        <taxon>Chara</taxon>
    </lineage>
</organism>
<dbReference type="PROSITE" id="PS51335">
    <property type="entry name" value="ELMO"/>
    <property type="match status" value="1"/>
</dbReference>
<dbReference type="InterPro" id="IPR050868">
    <property type="entry name" value="ELMO_domain-containing"/>
</dbReference>
<evidence type="ECO:0000259" key="1">
    <source>
        <dbReference type="PROSITE" id="PS51335"/>
    </source>
</evidence>
<dbReference type="Gramene" id="GBG87340">
    <property type="protein sequence ID" value="GBG87340"/>
    <property type="gene ID" value="CBR_g45400"/>
</dbReference>
<accession>A0A388LYD4</accession>
<protein>
    <recommendedName>
        <fullName evidence="1">ELMO domain-containing protein</fullName>
    </recommendedName>
</protein>
<dbReference type="EMBL" id="BFEA01000608">
    <property type="protein sequence ID" value="GBG87340.1"/>
    <property type="molecule type" value="Genomic_DNA"/>
</dbReference>
<reference evidence="2 3" key="1">
    <citation type="journal article" date="2018" name="Cell">
        <title>The Chara Genome: Secondary Complexity and Implications for Plant Terrestrialization.</title>
        <authorList>
            <person name="Nishiyama T."/>
            <person name="Sakayama H."/>
            <person name="Vries J.D."/>
            <person name="Buschmann H."/>
            <person name="Saint-Marcoux D."/>
            <person name="Ullrich K.K."/>
            <person name="Haas F.B."/>
            <person name="Vanderstraeten L."/>
            <person name="Becker D."/>
            <person name="Lang D."/>
            <person name="Vosolsobe S."/>
            <person name="Rombauts S."/>
            <person name="Wilhelmsson P.K.I."/>
            <person name="Janitza P."/>
            <person name="Kern R."/>
            <person name="Heyl A."/>
            <person name="Rumpler F."/>
            <person name="Villalobos L.I.A.C."/>
            <person name="Clay J.M."/>
            <person name="Skokan R."/>
            <person name="Toyoda A."/>
            <person name="Suzuki Y."/>
            <person name="Kagoshima H."/>
            <person name="Schijlen E."/>
            <person name="Tajeshwar N."/>
            <person name="Catarino B."/>
            <person name="Hetherington A.J."/>
            <person name="Saltykova A."/>
            <person name="Bonnot C."/>
            <person name="Breuninger H."/>
            <person name="Symeonidi A."/>
            <person name="Radhakrishnan G.V."/>
            <person name="Van Nieuwerburgh F."/>
            <person name="Deforce D."/>
            <person name="Chang C."/>
            <person name="Karol K.G."/>
            <person name="Hedrich R."/>
            <person name="Ulvskov P."/>
            <person name="Glockner G."/>
            <person name="Delwiche C.F."/>
            <person name="Petrasek J."/>
            <person name="Van de Peer Y."/>
            <person name="Friml J."/>
            <person name="Beilby M."/>
            <person name="Dolan L."/>
            <person name="Kohara Y."/>
            <person name="Sugano S."/>
            <person name="Fujiyama A."/>
            <person name="Delaux P.-M."/>
            <person name="Quint M."/>
            <person name="TheiBen G."/>
            <person name="Hagemann M."/>
            <person name="Harholt J."/>
            <person name="Dunand C."/>
            <person name="Zachgo S."/>
            <person name="Langdale J."/>
            <person name="Maumus F."/>
            <person name="Straeten D.V.D."/>
            <person name="Gould S.B."/>
            <person name="Rensing S.A."/>
        </authorList>
    </citation>
    <scope>NUCLEOTIDE SEQUENCE [LARGE SCALE GENOMIC DNA]</scope>
    <source>
        <strain evidence="2 3">S276</strain>
    </source>
</reference>
<evidence type="ECO:0000313" key="2">
    <source>
        <dbReference type="EMBL" id="GBG87340.1"/>
    </source>
</evidence>
<dbReference type="OrthoDB" id="67155at2759"/>
<dbReference type="OMA" id="NRECATT"/>
<dbReference type="PANTHER" id="PTHR12771:SF56">
    <property type="entry name" value="CED-12"/>
    <property type="match status" value="1"/>
</dbReference>
<dbReference type="Proteomes" id="UP000265515">
    <property type="component" value="Unassembled WGS sequence"/>
</dbReference>
<gene>
    <name evidence="2" type="ORF">CBR_g45400</name>
</gene>
<comment type="caution">
    <text evidence="2">The sequence shown here is derived from an EMBL/GenBank/DDBJ whole genome shotgun (WGS) entry which is preliminary data.</text>
</comment>
<evidence type="ECO:0000313" key="3">
    <source>
        <dbReference type="Proteomes" id="UP000265515"/>
    </source>
</evidence>
<name>A0A388LYD4_CHABU</name>
<dbReference type="InterPro" id="IPR006816">
    <property type="entry name" value="ELMO_dom"/>
</dbReference>
<dbReference type="Pfam" id="PF04727">
    <property type="entry name" value="ELMO_CED12"/>
    <property type="match status" value="1"/>
</dbReference>
<feature type="domain" description="ELMO" evidence="1">
    <location>
        <begin position="118"/>
        <end position="281"/>
    </location>
</feature>
<dbReference type="AlphaFoldDB" id="A0A388LYD4"/>
<proteinExistence type="predicted"/>
<keyword evidence="3" id="KW-1185">Reference proteome</keyword>
<sequence>MDGTAERLDIHLSSTMSSIPSAVPLNDPVIVDESLKQRNRECATTVHWNVLEHCSGLLANLAAVTQGAFVFLRATIFSIFQPLLPGLAMLPEWSPLQKERFSKLLQRAAVQFDCSNIDHQTSLRALWKAAYPDRGLNGLVSDQWKDMGWQGRDPSTDFRGGGFISLENLLYFANEHPRQFRRIFNKETGKRADWEYPFAVAGLNVTFMLVELLGLRADSKVPTTRAAVHFTAYLEDEEEAFDELYCVAFQLLDSQWLEMGASYMEFNSVLRATRNQIEQALCVPKLPRIYDLMTILNLPQ</sequence>